<dbReference type="Gene3D" id="1.10.260.40">
    <property type="entry name" value="lambda repressor-like DNA-binding domains"/>
    <property type="match status" value="1"/>
</dbReference>
<sequence>MINIDRVENLIKEKGWKKPYFCEKMGHARNWIADWKRGKGLPDENGVLQIADLLDTTVDFLTGKTDEKKKPETDDSLRLSKKEIEMIKSYRALNPEIQAAIDHLTGAK</sequence>
<feature type="domain" description="HTH cro/C1-type" evidence="1">
    <location>
        <begin position="7"/>
        <end position="61"/>
    </location>
</feature>
<gene>
    <name evidence="2" type="ORF">SAMN02745823_03777</name>
</gene>
<dbReference type="Proteomes" id="UP000183995">
    <property type="component" value="Unassembled WGS sequence"/>
</dbReference>
<dbReference type="RefSeq" id="WP_073083089.1">
    <property type="nucleotide sequence ID" value="NZ_FQXV01000022.1"/>
</dbReference>
<dbReference type="InterPro" id="IPR001387">
    <property type="entry name" value="Cro/C1-type_HTH"/>
</dbReference>
<dbReference type="GO" id="GO:0003677">
    <property type="term" value="F:DNA binding"/>
    <property type="evidence" value="ECO:0007669"/>
    <property type="project" value="InterPro"/>
</dbReference>
<dbReference type="AlphaFoldDB" id="A0A1M5ZHU2"/>
<evidence type="ECO:0000259" key="1">
    <source>
        <dbReference type="PROSITE" id="PS50943"/>
    </source>
</evidence>
<dbReference type="PROSITE" id="PS50943">
    <property type="entry name" value="HTH_CROC1"/>
    <property type="match status" value="1"/>
</dbReference>
<dbReference type="SUPFAM" id="SSF47413">
    <property type="entry name" value="lambda repressor-like DNA-binding domains"/>
    <property type="match status" value="1"/>
</dbReference>
<protein>
    <submittedName>
        <fullName evidence="2">Repressor LexA</fullName>
    </submittedName>
</protein>
<dbReference type="STRING" id="1123282.SAMN02745823_03777"/>
<dbReference type="EMBL" id="FQXV01000022">
    <property type="protein sequence ID" value="SHI23877.1"/>
    <property type="molecule type" value="Genomic_DNA"/>
</dbReference>
<name>A0A1M5ZHU2_9FIRM</name>
<dbReference type="InterPro" id="IPR010982">
    <property type="entry name" value="Lambda_DNA-bd_dom_sf"/>
</dbReference>
<evidence type="ECO:0000313" key="2">
    <source>
        <dbReference type="EMBL" id="SHI23877.1"/>
    </source>
</evidence>
<evidence type="ECO:0000313" key="3">
    <source>
        <dbReference type="Proteomes" id="UP000183995"/>
    </source>
</evidence>
<proteinExistence type="predicted"/>
<organism evidence="2 3">
    <name type="scientific">Sporobacter termitidis DSM 10068</name>
    <dbReference type="NCBI Taxonomy" id="1123282"/>
    <lineage>
        <taxon>Bacteria</taxon>
        <taxon>Bacillati</taxon>
        <taxon>Bacillota</taxon>
        <taxon>Clostridia</taxon>
        <taxon>Eubacteriales</taxon>
        <taxon>Oscillospiraceae</taxon>
        <taxon>Sporobacter</taxon>
    </lineage>
</organism>
<keyword evidence="3" id="KW-1185">Reference proteome</keyword>
<accession>A0A1M5ZHU2</accession>
<reference evidence="2 3" key="1">
    <citation type="submission" date="2016-11" db="EMBL/GenBank/DDBJ databases">
        <authorList>
            <person name="Jaros S."/>
            <person name="Januszkiewicz K."/>
            <person name="Wedrychowicz H."/>
        </authorList>
    </citation>
    <scope>NUCLEOTIDE SEQUENCE [LARGE SCALE GENOMIC DNA]</scope>
    <source>
        <strain evidence="2 3">DSM 10068</strain>
    </source>
</reference>
<dbReference type="CDD" id="cd00093">
    <property type="entry name" value="HTH_XRE"/>
    <property type="match status" value="1"/>
</dbReference>